<dbReference type="RefSeq" id="WP_011614845.1">
    <property type="nucleotide sequence ID" value="NC_008313.1"/>
</dbReference>
<dbReference type="GO" id="GO:0009691">
    <property type="term" value="P:cytokinin biosynthetic process"/>
    <property type="evidence" value="ECO:0007669"/>
    <property type="project" value="UniProtKB-UniRule"/>
</dbReference>
<keyword evidence="3" id="KW-0203">Cytokinin biosynthesis</keyword>
<gene>
    <name evidence="4" type="ordered locus">H16_A1025</name>
    <name evidence="5" type="ORF">E6A55_05190</name>
</gene>
<evidence type="ECO:0000313" key="7">
    <source>
        <dbReference type="Proteomes" id="UP000296079"/>
    </source>
</evidence>
<dbReference type="EMBL" id="AM260479">
    <property type="protein sequence ID" value="CAJ92167.1"/>
    <property type="molecule type" value="Genomic_DNA"/>
</dbReference>
<dbReference type="InterPro" id="IPR005269">
    <property type="entry name" value="LOG"/>
</dbReference>
<dbReference type="NCBIfam" id="TIGR00730">
    <property type="entry name" value="Rossman fold protein, TIGR00730 family"/>
    <property type="match status" value="1"/>
</dbReference>
<dbReference type="HOGENOM" id="CLU_058336_4_2_4"/>
<dbReference type="OrthoDB" id="9801098at2"/>
<dbReference type="KEGG" id="reh:H16_A1025"/>
<keyword evidence="4" id="KW-0456">Lyase</keyword>
<dbReference type="EMBL" id="CP039287">
    <property type="protein sequence ID" value="QCC00077.1"/>
    <property type="molecule type" value="Genomic_DNA"/>
</dbReference>
<reference evidence="5 7" key="2">
    <citation type="submission" date="2019-04" db="EMBL/GenBank/DDBJ databases">
        <title>Long-read de novo sequencing of Cupriavidus necator H16.</title>
        <authorList>
            <person name="Little G.T."/>
            <person name="Ehsaan M."/>
            <person name="Arenas-Lopez C."/>
            <person name="Jawed K."/>
            <person name="Winzer K."/>
            <person name="Kovacs K."/>
            <person name="Malys N."/>
            <person name="Minton N.P."/>
        </authorList>
    </citation>
    <scope>NUCLEOTIDE SEQUENCE [LARGE SCALE GENOMIC DNA]</scope>
    <source>
        <strain evidence="5 7">H16</strain>
    </source>
</reference>
<dbReference type="PANTHER" id="PTHR31223">
    <property type="entry name" value="LOG FAMILY PROTEIN YJL055W"/>
    <property type="match status" value="1"/>
</dbReference>
<dbReference type="InterPro" id="IPR031100">
    <property type="entry name" value="LOG_fam"/>
</dbReference>
<dbReference type="PATRIC" id="fig|381666.6.peg.1406"/>
<dbReference type="Proteomes" id="UP000296079">
    <property type="component" value="Chromosome 1"/>
</dbReference>
<name>Q0KCV4_CUPNH</name>
<keyword evidence="6" id="KW-1185">Reference proteome</keyword>
<dbReference type="Pfam" id="PF03641">
    <property type="entry name" value="Lysine_decarbox"/>
    <property type="match status" value="1"/>
</dbReference>
<dbReference type="PANTHER" id="PTHR31223:SF70">
    <property type="entry name" value="LOG FAMILY PROTEIN YJL055W"/>
    <property type="match status" value="1"/>
</dbReference>
<dbReference type="eggNOG" id="COG1611">
    <property type="taxonomic scope" value="Bacteria"/>
</dbReference>
<organism evidence="4 6">
    <name type="scientific">Cupriavidus necator (strain ATCC 17699 / DSM 428 / KCTC 22496 / NCIMB 10442 / H16 / Stanier 337)</name>
    <name type="common">Ralstonia eutropha</name>
    <dbReference type="NCBI Taxonomy" id="381666"/>
    <lineage>
        <taxon>Bacteria</taxon>
        <taxon>Pseudomonadati</taxon>
        <taxon>Pseudomonadota</taxon>
        <taxon>Betaproteobacteria</taxon>
        <taxon>Burkholderiales</taxon>
        <taxon>Burkholderiaceae</taxon>
        <taxon>Cupriavidus</taxon>
    </lineage>
</organism>
<evidence type="ECO:0000313" key="5">
    <source>
        <dbReference type="EMBL" id="QCC00077.1"/>
    </source>
</evidence>
<dbReference type="GO" id="GO:0016829">
    <property type="term" value="F:lyase activity"/>
    <property type="evidence" value="ECO:0007669"/>
    <property type="project" value="UniProtKB-KW"/>
</dbReference>
<comment type="similarity">
    <text evidence="2 3">Belongs to the LOG family.</text>
</comment>
<dbReference type="Proteomes" id="UP000008210">
    <property type="component" value="Chromosome 1"/>
</dbReference>
<dbReference type="GO" id="GO:0005829">
    <property type="term" value="C:cytosol"/>
    <property type="evidence" value="ECO:0007669"/>
    <property type="project" value="TreeGrafter"/>
</dbReference>
<dbReference type="EC" id="3.2.2.n1" evidence="3"/>
<accession>Q0KCV4</accession>
<dbReference type="AlphaFoldDB" id="Q0KCV4"/>
<evidence type="ECO:0000313" key="6">
    <source>
        <dbReference type="Proteomes" id="UP000008210"/>
    </source>
</evidence>
<comment type="catalytic activity">
    <reaction evidence="1">
        <text>AMP + H2O = D-ribose 5-phosphate + adenine</text>
        <dbReference type="Rhea" id="RHEA:20129"/>
        <dbReference type="ChEBI" id="CHEBI:15377"/>
        <dbReference type="ChEBI" id="CHEBI:16708"/>
        <dbReference type="ChEBI" id="CHEBI:78346"/>
        <dbReference type="ChEBI" id="CHEBI:456215"/>
        <dbReference type="EC" id="3.2.2.4"/>
    </reaction>
</comment>
<evidence type="ECO:0000256" key="3">
    <source>
        <dbReference type="RuleBase" id="RU363015"/>
    </source>
</evidence>
<dbReference type="Gene3D" id="3.40.50.450">
    <property type="match status" value="1"/>
</dbReference>
<reference evidence="4 6" key="1">
    <citation type="journal article" date="2006" name="Nat. Biotechnol.">
        <title>Genome sequence of the bioplastic-producing 'Knallgas' bacterium Ralstonia eutropha H16.</title>
        <authorList>
            <person name="Pohlmann A."/>
            <person name="Fricke W.F."/>
            <person name="Reinecke F."/>
            <person name="Kusian B."/>
            <person name="Liesegang H."/>
            <person name="Cramm R."/>
            <person name="Eitinger T."/>
            <person name="Ewering C."/>
            <person name="Potter M."/>
            <person name="Schwartz E."/>
            <person name="Strittmatter A."/>
            <person name="Voss I."/>
            <person name="Gottschalk G."/>
            <person name="Steinbuechel A."/>
            <person name="Friedrich B."/>
            <person name="Bowien B."/>
        </authorList>
    </citation>
    <scope>NUCLEOTIDE SEQUENCE [LARGE SCALE GENOMIC DNA]</scope>
    <source>
        <strain evidence="6">ATCC 17699 / DSM 428 / KCTC 22496 / NCIMB 10442 / H16 / Stanier 337</strain>
        <strain evidence="4">H16</strain>
    </source>
</reference>
<dbReference type="GO" id="GO:0008714">
    <property type="term" value="F:AMP nucleosidase activity"/>
    <property type="evidence" value="ECO:0007669"/>
    <property type="project" value="UniProtKB-EC"/>
</dbReference>
<protein>
    <recommendedName>
        <fullName evidence="3">Cytokinin riboside 5'-monophosphate phosphoribohydrolase</fullName>
        <ecNumber evidence="3">3.2.2.n1</ecNumber>
    </recommendedName>
</protein>
<proteinExistence type="inferred from homology"/>
<evidence type="ECO:0000256" key="1">
    <source>
        <dbReference type="ARBA" id="ARBA00000274"/>
    </source>
</evidence>
<evidence type="ECO:0000256" key="2">
    <source>
        <dbReference type="ARBA" id="ARBA00006763"/>
    </source>
</evidence>
<evidence type="ECO:0000313" key="4">
    <source>
        <dbReference type="EMBL" id="CAJ92167.1"/>
    </source>
</evidence>
<keyword evidence="3" id="KW-0378">Hydrolase</keyword>
<sequence>MKSVCVYCGSSPGNRPEYAEGARLLGRTLAESGLALVYGGGKVGLMGIVADAVMEHGGSAIGIIPDALMQKEVGHRGLTELHVVRNMHERKQMMADRADAFIAMPGGVGTFEELFETFTWLQLGYHDKPVGLLNVNGFYDGLLGFLAHAVREGFMKQVHADLLHVADTPAGLLGQLGQLAAAPRVRVDKWQQARDKT</sequence>
<dbReference type="SUPFAM" id="SSF102405">
    <property type="entry name" value="MCP/YpsA-like"/>
    <property type="match status" value="1"/>
</dbReference>
<dbReference type="STRING" id="381666.H16_A1025"/>